<dbReference type="InterPro" id="IPR058192">
    <property type="entry name" value="WHD_ROQ1-like"/>
</dbReference>
<dbReference type="SMART" id="SM00255">
    <property type="entry name" value="TIR"/>
    <property type="match status" value="1"/>
</dbReference>
<dbReference type="AlphaFoldDB" id="A0A6P5SJ86"/>
<dbReference type="Gene3D" id="1.10.8.430">
    <property type="entry name" value="Helical domain of apoptotic protease-activating factors"/>
    <property type="match status" value="1"/>
</dbReference>
<evidence type="ECO:0000313" key="8">
    <source>
        <dbReference type="RefSeq" id="XP_021816094.1"/>
    </source>
</evidence>
<dbReference type="PANTHER" id="PTHR11017:SF574">
    <property type="entry name" value="ADP-RIBOSYL CYCLASE_CYCLIC ADP-RIBOSE HYDROLASE"/>
    <property type="match status" value="1"/>
</dbReference>
<keyword evidence="3" id="KW-0611">Plant defense</keyword>
<evidence type="ECO:0000256" key="1">
    <source>
        <dbReference type="ARBA" id="ARBA00022614"/>
    </source>
</evidence>
<dbReference type="Gene3D" id="3.40.50.300">
    <property type="entry name" value="P-loop containing nucleotide triphosphate hydrolases"/>
    <property type="match status" value="1"/>
</dbReference>
<dbReference type="GO" id="GO:0043531">
    <property type="term" value="F:ADP binding"/>
    <property type="evidence" value="ECO:0007669"/>
    <property type="project" value="InterPro"/>
</dbReference>
<dbReference type="GeneID" id="110758527"/>
<keyword evidence="1" id="KW-0433">Leucine-rich repeat</keyword>
<dbReference type="InterPro" id="IPR058546">
    <property type="entry name" value="RPS4B/Roq1-like_LRR"/>
</dbReference>
<dbReference type="Pfam" id="PF00931">
    <property type="entry name" value="NB-ARC"/>
    <property type="match status" value="1"/>
</dbReference>
<dbReference type="InterPro" id="IPR000157">
    <property type="entry name" value="TIR_dom"/>
</dbReference>
<dbReference type="FunFam" id="3.40.50.10140:FF:000007">
    <property type="entry name" value="Disease resistance protein (TIR-NBS-LRR class)"/>
    <property type="match status" value="1"/>
</dbReference>
<dbReference type="InterPro" id="IPR001611">
    <property type="entry name" value="Leu-rich_rpt"/>
</dbReference>
<dbReference type="PRINTS" id="PR00364">
    <property type="entry name" value="DISEASERSIST"/>
</dbReference>
<feature type="region of interest" description="Disordered" evidence="5">
    <location>
        <begin position="982"/>
        <end position="1015"/>
    </location>
</feature>
<dbReference type="Pfam" id="PF23286">
    <property type="entry name" value="LRR_13"/>
    <property type="match status" value="1"/>
</dbReference>
<dbReference type="Gene3D" id="3.80.10.10">
    <property type="entry name" value="Ribonuclease Inhibitor"/>
    <property type="match status" value="3"/>
</dbReference>
<evidence type="ECO:0000313" key="9">
    <source>
        <dbReference type="RefSeq" id="XP_021816095.1"/>
    </source>
</evidence>
<dbReference type="Proteomes" id="UP000515124">
    <property type="component" value="Unplaced"/>
</dbReference>
<dbReference type="SUPFAM" id="SSF52200">
    <property type="entry name" value="Toll/Interleukin receptor TIR domain"/>
    <property type="match status" value="1"/>
</dbReference>
<dbReference type="PROSITE" id="PS50104">
    <property type="entry name" value="TIR"/>
    <property type="match status" value="1"/>
</dbReference>
<dbReference type="SUPFAM" id="SSF52058">
    <property type="entry name" value="L domain-like"/>
    <property type="match status" value="2"/>
</dbReference>
<name>A0A6P5SJ86_PRUAV</name>
<feature type="compositionally biased region" description="Basic and acidic residues" evidence="5">
    <location>
        <begin position="987"/>
        <end position="1011"/>
    </location>
</feature>
<dbReference type="InterPro" id="IPR011713">
    <property type="entry name" value="Leu-rich_rpt_3"/>
</dbReference>
<evidence type="ECO:0000313" key="10">
    <source>
        <dbReference type="RefSeq" id="XP_021816096.1"/>
    </source>
</evidence>
<accession>A0A6P5SJ86</accession>
<dbReference type="RefSeq" id="XP_021816095.1">
    <property type="nucleotide sequence ID" value="XM_021960403.1"/>
</dbReference>
<proteinExistence type="predicted"/>
<dbReference type="Pfam" id="PF23282">
    <property type="entry name" value="WHD_ROQ1"/>
    <property type="match status" value="1"/>
</dbReference>
<dbReference type="InterPro" id="IPR027417">
    <property type="entry name" value="P-loop_NTPase"/>
</dbReference>
<evidence type="ECO:0000256" key="2">
    <source>
        <dbReference type="ARBA" id="ARBA00022737"/>
    </source>
</evidence>
<dbReference type="InterPro" id="IPR044974">
    <property type="entry name" value="Disease_R_plants"/>
</dbReference>
<dbReference type="Pfam" id="PF07725">
    <property type="entry name" value="LRR_3"/>
    <property type="match status" value="1"/>
</dbReference>
<dbReference type="KEGG" id="pavi:110758527"/>
<evidence type="ECO:0000256" key="3">
    <source>
        <dbReference type="ARBA" id="ARBA00022821"/>
    </source>
</evidence>
<dbReference type="GO" id="GO:0006952">
    <property type="term" value="P:defense response"/>
    <property type="evidence" value="ECO:0007669"/>
    <property type="project" value="UniProtKB-KW"/>
</dbReference>
<organism evidence="7 8">
    <name type="scientific">Prunus avium</name>
    <name type="common">Cherry</name>
    <name type="synonym">Cerasus avium</name>
    <dbReference type="NCBI Taxonomy" id="42229"/>
    <lineage>
        <taxon>Eukaryota</taxon>
        <taxon>Viridiplantae</taxon>
        <taxon>Streptophyta</taxon>
        <taxon>Embryophyta</taxon>
        <taxon>Tracheophyta</taxon>
        <taxon>Spermatophyta</taxon>
        <taxon>Magnoliopsida</taxon>
        <taxon>eudicotyledons</taxon>
        <taxon>Gunneridae</taxon>
        <taxon>Pentapetalae</taxon>
        <taxon>rosids</taxon>
        <taxon>fabids</taxon>
        <taxon>Rosales</taxon>
        <taxon>Rosaceae</taxon>
        <taxon>Amygdaloideae</taxon>
        <taxon>Amygdaleae</taxon>
        <taxon>Prunus</taxon>
    </lineage>
</organism>
<dbReference type="InterPro" id="IPR042197">
    <property type="entry name" value="Apaf_helical"/>
</dbReference>
<dbReference type="RefSeq" id="XP_021816096.1">
    <property type="nucleotide sequence ID" value="XM_021960404.1"/>
</dbReference>
<dbReference type="Gene3D" id="3.40.50.10140">
    <property type="entry name" value="Toll/interleukin-1 receptor homology (TIR) domain"/>
    <property type="match status" value="1"/>
</dbReference>
<dbReference type="PROSITE" id="PS51450">
    <property type="entry name" value="LRR"/>
    <property type="match status" value="1"/>
</dbReference>
<gene>
    <name evidence="8 9 10" type="primary">LOC110758527</name>
</gene>
<keyword evidence="7" id="KW-1185">Reference proteome</keyword>
<sequence length="1045" mass="118284">MDEKYDVFLSFRGEDTRYTFTSHLHAALLGKKIQTYIDNNLERGDEIAPALLEAIEKSKLSIIIFSKNYASSTWCLDELVHILECKGRDGQFVIPIFYDIEPSHVRKQQGSYADALAQLEERFKDNMDKVHKWRVALRKAAKISGFDNSSKTGLESDLVKKVVKDVLSKLNRKTSSDLKGLVGIENRIEEIESLLCIDDDSLDAYSVGIWGMGGIGKTTLADATFHRISSKFEAACFLANVRVKSEEKDGLIHLRNTLLQKILDDENLNIDTPSIGSDLVRERLSRTKVLIVLDDVNDSSQIELLAGDHARFGPGSRILITTRDRSLLKKTVEDDKIYKVKALTHDEALQLFHLNAFKNNAPRTDYTELAEMVVGYAGGIPLGVQILGSSFLHCESKEDWLDELIKFKEVLSKKIQKVLRPFDGLEENVKEVFLDIACFNKVETEYIVQRMLDASGFRRAIRVLSDKSLISISESMFIEMHDLLQDMGREIVREQCIEEPGKRSRLFMAEDVYHMLKNNTGTATVQAIFFNMSEIGQPHLNHADFKKMYNLRLLHVDNSRFGNYWDLEVSLPNSLSYLCWVGYQLKSLPSEFSPKNLVELRMSYSNVEQLWNEGQNLGNLKVIDLSYSRKLTEVPDLSESPNVEYINLEECTSLVQIPCYQSLDKLTYLNMGGCSNLKSLPEIPGNVEYLDISSTAIKNLPSSVWTNEKLSFLDIEWCKDLKNLPSSSCKLKLRHLSLRGCSSLGKFSELPRNMTELELTETSMKVLPSSIEHLSCLKKIVLENCGRFASLPMSICKLNSLERLIITRCFKFKYFPKILEPMEHLNFLSLSETAVKKLPSSIENLIALQTLELYRCKNLKFVPSSIYNLKCLKTLMFGGCSKLKNLPSFSVGLWSLEELNLSYCGISEIHDSLICLTTLRDLDLSGTKIRSLPASIKQVSQLSILRLTNCKRLQSLPELPVLLDILEAHGCTSLKTLQSSRTALTQHSDESSHPSDELKVEEDIKTERAGDEYEASGSDTFGALCARAWKWECIRNHKGNTSSDN</sequence>
<feature type="domain" description="TIR" evidence="6">
    <location>
        <begin position="3"/>
        <end position="170"/>
    </location>
</feature>
<evidence type="ECO:0000256" key="4">
    <source>
        <dbReference type="ARBA" id="ARBA00023027"/>
    </source>
</evidence>
<dbReference type="InterPro" id="IPR002182">
    <property type="entry name" value="NB-ARC"/>
</dbReference>
<dbReference type="PANTHER" id="PTHR11017">
    <property type="entry name" value="LEUCINE-RICH REPEAT-CONTAINING PROTEIN"/>
    <property type="match status" value="1"/>
</dbReference>
<evidence type="ECO:0000313" key="7">
    <source>
        <dbReference type="Proteomes" id="UP000515124"/>
    </source>
</evidence>
<keyword evidence="2" id="KW-0677">Repeat</keyword>
<evidence type="ECO:0000256" key="5">
    <source>
        <dbReference type="SAM" id="MobiDB-lite"/>
    </source>
</evidence>
<reference evidence="8 9" key="1">
    <citation type="submission" date="2025-04" db="UniProtKB">
        <authorList>
            <consortium name="RefSeq"/>
        </authorList>
    </citation>
    <scope>IDENTIFICATION</scope>
</reference>
<evidence type="ECO:0000259" key="6">
    <source>
        <dbReference type="PROSITE" id="PS50104"/>
    </source>
</evidence>
<dbReference type="GO" id="GO:0007165">
    <property type="term" value="P:signal transduction"/>
    <property type="evidence" value="ECO:0007669"/>
    <property type="project" value="InterPro"/>
</dbReference>
<dbReference type="SUPFAM" id="SSF46785">
    <property type="entry name" value="Winged helix' DNA-binding domain"/>
    <property type="match status" value="1"/>
</dbReference>
<dbReference type="SUPFAM" id="SSF52540">
    <property type="entry name" value="P-loop containing nucleoside triphosphate hydrolases"/>
    <property type="match status" value="1"/>
</dbReference>
<dbReference type="InterPro" id="IPR035897">
    <property type="entry name" value="Toll_tir_struct_dom_sf"/>
</dbReference>
<dbReference type="InterPro" id="IPR036390">
    <property type="entry name" value="WH_DNA-bd_sf"/>
</dbReference>
<keyword evidence="4" id="KW-0520">NAD</keyword>
<dbReference type="RefSeq" id="XP_021816094.1">
    <property type="nucleotide sequence ID" value="XM_021960402.1"/>
</dbReference>
<protein>
    <submittedName>
        <fullName evidence="8 9">TMV resistance protein N-like</fullName>
    </submittedName>
</protein>
<dbReference type="InterPro" id="IPR032675">
    <property type="entry name" value="LRR_dom_sf"/>
</dbReference>
<dbReference type="Pfam" id="PF01582">
    <property type="entry name" value="TIR"/>
    <property type="match status" value="1"/>
</dbReference>